<proteinExistence type="predicted"/>
<name>A0A6I4YHR5_9DEIO</name>
<gene>
    <name evidence="2" type="ORF">GLX28_10450</name>
</gene>
<dbReference type="Proteomes" id="UP000430519">
    <property type="component" value="Unassembled WGS sequence"/>
</dbReference>
<comment type="caution">
    <text evidence="2">The sequence shown here is derived from an EMBL/GenBank/DDBJ whole genome shotgun (WGS) entry which is preliminary data.</text>
</comment>
<sequence length="188" mass="20102">MRHPALLLTLALSFLPAAHAAPAQPTVQPKAQQLAVFKVAALASATVTPATLLASGARAETVTIPADYLYKRDLRVRAYDLDAFLKARIPDIEALAAQGAQVMFWCRDGYAPMAKLSDLLGRGGLIAVADADAPADVRWPNAPYKTSVLTAPEIGNYVVWRAAQFPAKPQPWGLETIYVLPAGTALKK</sequence>
<organism evidence="2 3">
    <name type="scientific">Deinococcus xianganensis</name>
    <dbReference type="NCBI Taxonomy" id="1507289"/>
    <lineage>
        <taxon>Bacteria</taxon>
        <taxon>Thermotogati</taxon>
        <taxon>Deinococcota</taxon>
        <taxon>Deinococci</taxon>
        <taxon>Deinococcales</taxon>
        <taxon>Deinococcaceae</taxon>
        <taxon>Deinococcus</taxon>
    </lineage>
</organism>
<reference evidence="2 3" key="1">
    <citation type="submission" date="2019-11" db="EMBL/GenBank/DDBJ databases">
        <title>Genome sequence of Deinococcus xianganensis Y35, AI-2 producing algicidal bacterium, isolated from lake water.</title>
        <authorList>
            <person name="Li Y."/>
        </authorList>
    </citation>
    <scope>NUCLEOTIDE SEQUENCE [LARGE SCALE GENOMIC DNA]</scope>
    <source>
        <strain evidence="2 3">Y35</strain>
    </source>
</reference>
<dbReference type="AlphaFoldDB" id="A0A6I4YHR5"/>
<evidence type="ECO:0008006" key="4">
    <source>
        <dbReference type="Google" id="ProtNLM"/>
    </source>
</evidence>
<evidence type="ECO:0000313" key="3">
    <source>
        <dbReference type="Proteomes" id="UP000430519"/>
    </source>
</evidence>
<dbReference type="RefSeq" id="WP_160979233.1">
    <property type="nucleotide sequence ID" value="NZ_WVHK01000034.1"/>
</dbReference>
<feature type="signal peptide" evidence="1">
    <location>
        <begin position="1"/>
        <end position="20"/>
    </location>
</feature>
<keyword evidence="3" id="KW-1185">Reference proteome</keyword>
<keyword evidence="1" id="KW-0732">Signal</keyword>
<evidence type="ECO:0000256" key="1">
    <source>
        <dbReference type="SAM" id="SignalP"/>
    </source>
</evidence>
<accession>A0A6I4YHR5</accession>
<dbReference type="EMBL" id="WVHK01000034">
    <property type="protein sequence ID" value="MXV20060.1"/>
    <property type="molecule type" value="Genomic_DNA"/>
</dbReference>
<evidence type="ECO:0000313" key="2">
    <source>
        <dbReference type="EMBL" id="MXV20060.1"/>
    </source>
</evidence>
<protein>
    <recommendedName>
        <fullName evidence="4">Rhodanese domain-containing protein</fullName>
    </recommendedName>
</protein>
<feature type="chain" id="PRO_5026236577" description="Rhodanese domain-containing protein" evidence="1">
    <location>
        <begin position="21"/>
        <end position="188"/>
    </location>
</feature>